<sequence length="399" mass="42327">MILRRYPSLAVLSAAQALYWSCSIIGIALTALVGQRLSPWPMLATLPLALLVLGNLLAVGTIARWMQGLGRRRGLQRGAVFGIAAGLLATLAVHWQNFALFCVAMVLLGAYQASAGFYRFAALEDVDKQHKGRAAAWVIAGGIVAALIAPSLALRAVNWLATPMAGAYMAIAVLASGALVLLKWLPGCATPKTDATDPSLQRAQRKLLWSRPAVRQALCITACGHGLMILVMNATPLAMHVHGHALVTSTHVIQWHVLGMFLPSLAAGSMVDRWGTRPVAWIGAALLAASAVIALSGLSATLFLISSLLLGAGWNLMLLAGTTLLTLAHSPEERAAAQPLMEWTNSAVAAIMSFSCGALMQTLGWRAINVFALIVLMVVAWWLRRSVNASQNQATQQAL</sequence>
<dbReference type="RefSeq" id="WP_187723899.1">
    <property type="nucleotide sequence ID" value="NZ_CP060783.1"/>
</dbReference>
<feature type="domain" description="Major facilitator superfamily (MFS) profile" evidence="5">
    <location>
        <begin position="212"/>
        <end position="399"/>
    </location>
</feature>
<dbReference type="Proteomes" id="UP000516028">
    <property type="component" value="Chromosome"/>
</dbReference>
<accession>A0A7H0GJ35</accession>
<feature type="transmembrane region" description="Helical" evidence="4">
    <location>
        <begin position="252"/>
        <end position="271"/>
    </location>
</feature>
<evidence type="ECO:0000313" key="6">
    <source>
        <dbReference type="EMBL" id="QNP48301.1"/>
    </source>
</evidence>
<dbReference type="AlphaFoldDB" id="A0A7H0GJ35"/>
<dbReference type="InterPro" id="IPR036259">
    <property type="entry name" value="MFS_trans_sf"/>
</dbReference>
<proteinExistence type="predicted"/>
<feature type="transmembrane region" description="Helical" evidence="4">
    <location>
        <begin position="278"/>
        <end position="298"/>
    </location>
</feature>
<keyword evidence="7" id="KW-1185">Reference proteome</keyword>
<feature type="transmembrane region" description="Helical" evidence="4">
    <location>
        <begin position="165"/>
        <end position="185"/>
    </location>
</feature>
<feature type="transmembrane region" description="Helical" evidence="4">
    <location>
        <begin position="40"/>
        <end position="63"/>
    </location>
</feature>
<dbReference type="PANTHER" id="PTHR23534:SF1">
    <property type="entry name" value="MAJOR FACILITATOR SUPERFAMILY PROTEIN"/>
    <property type="match status" value="1"/>
</dbReference>
<feature type="transmembrane region" description="Helical" evidence="4">
    <location>
        <begin position="366"/>
        <end position="383"/>
    </location>
</feature>
<feature type="transmembrane region" description="Helical" evidence="4">
    <location>
        <begin position="75"/>
        <end position="92"/>
    </location>
</feature>
<dbReference type="InterPro" id="IPR011701">
    <property type="entry name" value="MFS"/>
</dbReference>
<dbReference type="SUPFAM" id="SSF103473">
    <property type="entry name" value="MFS general substrate transporter"/>
    <property type="match status" value="1"/>
</dbReference>
<evidence type="ECO:0000256" key="3">
    <source>
        <dbReference type="ARBA" id="ARBA00023136"/>
    </source>
</evidence>
<dbReference type="Gene3D" id="1.20.1250.20">
    <property type="entry name" value="MFS general substrate transporter like domains"/>
    <property type="match status" value="1"/>
</dbReference>
<evidence type="ECO:0000256" key="2">
    <source>
        <dbReference type="ARBA" id="ARBA00022989"/>
    </source>
</evidence>
<evidence type="ECO:0000256" key="1">
    <source>
        <dbReference type="ARBA" id="ARBA00022692"/>
    </source>
</evidence>
<evidence type="ECO:0000313" key="7">
    <source>
        <dbReference type="Proteomes" id="UP000516028"/>
    </source>
</evidence>
<feature type="transmembrane region" description="Helical" evidence="4">
    <location>
        <begin position="134"/>
        <end position="153"/>
    </location>
</feature>
<protein>
    <submittedName>
        <fullName evidence="6">MFS transporter</fullName>
    </submittedName>
</protein>
<evidence type="ECO:0000256" key="4">
    <source>
        <dbReference type="SAM" id="Phobius"/>
    </source>
</evidence>
<dbReference type="Pfam" id="PF07690">
    <property type="entry name" value="MFS_1"/>
    <property type="match status" value="2"/>
</dbReference>
<dbReference type="GO" id="GO:0022857">
    <property type="term" value="F:transmembrane transporter activity"/>
    <property type="evidence" value="ECO:0007669"/>
    <property type="project" value="InterPro"/>
</dbReference>
<keyword evidence="2 4" id="KW-1133">Transmembrane helix</keyword>
<gene>
    <name evidence="6" type="ORF">H9K75_20410</name>
</gene>
<reference evidence="6 7" key="1">
    <citation type="submission" date="2020-08" db="EMBL/GenBank/DDBJ databases">
        <title>Genome sequence of Diaphorobacter aerolatus KACC 16536T.</title>
        <authorList>
            <person name="Hyun D.-W."/>
            <person name="Bae J.-W."/>
        </authorList>
    </citation>
    <scope>NUCLEOTIDE SEQUENCE [LARGE SCALE GENOMIC DNA]</scope>
    <source>
        <strain evidence="6 7">KACC 16536</strain>
    </source>
</reference>
<feature type="transmembrane region" description="Helical" evidence="4">
    <location>
        <begin position="98"/>
        <end position="122"/>
    </location>
</feature>
<dbReference type="PROSITE" id="PS50850">
    <property type="entry name" value="MFS"/>
    <property type="match status" value="1"/>
</dbReference>
<feature type="transmembrane region" description="Helical" evidence="4">
    <location>
        <begin position="9"/>
        <end position="34"/>
    </location>
</feature>
<evidence type="ECO:0000259" key="5">
    <source>
        <dbReference type="PROSITE" id="PS50850"/>
    </source>
</evidence>
<keyword evidence="1 4" id="KW-0812">Transmembrane</keyword>
<organism evidence="6 7">
    <name type="scientific">Diaphorobacter aerolatus</name>
    <dbReference type="NCBI Taxonomy" id="1288495"/>
    <lineage>
        <taxon>Bacteria</taxon>
        <taxon>Pseudomonadati</taxon>
        <taxon>Pseudomonadota</taxon>
        <taxon>Betaproteobacteria</taxon>
        <taxon>Burkholderiales</taxon>
        <taxon>Comamonadaceae</taxon>
        <taxon>Diaphorobacter</taxon>
    </lineage>
</organism>
<keyword evidence="3 4" id="KW-0472">Membrane</keyword>
<name>A0A7H0GJ35_9BURK</name>
<dbReference type="KEGG" id="daer:H9K75_20410"/>
<feature type="transmembrane region" description="Helical" evidence="4">
    <location>
        <begin position="213"/>
        <end position="232"/>
    </location>
</feature>
<dbReference type="EMBL" id="CP060783">
    <property type="protein sequence ID" value="QNP48301.1"/>
    <property type="molecule type" value="Genomic_DNA"/>
</dbReference>
<dbReference type="InterPro" id="IPR020846">
    <property type="entry name" value="MFS_dom"/>
</dbReference>
<dbReference type="PANTHER" id="PTHR23534">
    <property type="entry name" value="MFS PERMEASE"/>
    <property type="match status" value="1"/>
</dbReference>